<reference evidence="2 3" key="1">
    <citation type="submission" date="2014-04" db="EMBL/GenBank/DDBJ databases">
        <authorList>
            <consortium name="DOE Joint Genome Institute"/>
            <person name="Kuo A."/>
            <person name="Girlanda M."/>
            <person name="Perotto S."/>
            <person name="Kohler A."/>
            <person name="Nagy L.G."/>
            <person name="Floudas D."/>
            <person name="Copeland A."/>
            <person name="Barry K.W."/>
            <person name="Cichocki N."/>
            <person name="Veneault-Fourrey C."/>
            <person name="LaButti K."/>
            <person name="Lindquist E.A."/>
            <person name="Lipzen A."/>
            <person name="Lundell T."/>
            <person name="Morin E."/>
            <person name="Murat C."/>
            <person name="Sun H."/>
            <person name="Tunlid A."/>
            <person name="Henrissat B."/>
            <person name="Grigoriev I.V."/>
            <person name="Hibbett D.S."/>
            <person name="Martin F."/>
            <person name="Nordberg H.P."/>
            <person name="Cantor M.N."/>
            <person name="Hua S.X."/>
        </authorList>
    </citation>
    <scope>NUCLEOTIDE SEQUENCE [LARGE SCALE GENOMIC DNA]</scope>
    <source>
        <strain evidence="2 3">MUT 4182</strain>
    </source>
</reference>
<accession>A0A0C3QV91</accession>
<gene>
    <name evidence="2" type="ORF">M407DRAFT_18576</name>
</gene>
<organism evidence="2 3">
    <name type="scientific">Tulasnella calospora MUT 4182</name>
    <dbReference type="NCBI Taxonomy" id="1051891"/>
    <lineage>
        <taxon>Eukaryota</taxon>
        <taxon>Fungi</taxon>
        <taxon>Dikarya</taxon>
        <taxon>Basidiomycota</taxon>
        <taxon>Agaricomycotina</taxon>
        <taxon>Agaricomycetes</taxon>
        <taxon>Cantharellales</taxon>
        <taxon>Tulasnellaceae</taxon>
        <taxon>Tulasnella</taxon>
    </lineage>
</organism>
<dbReference type="EMBL" id="KN822954">
    <property type="protein sequence ID" value="KIO32524.1"/>
    <property type="molecule type" value="Genomic_DNA"/>
</dbReference>
<feature type="compositionally biased region" description="Low complexity" evidence="1">
    <location>
        <begin position="184"/>
        <end position="195"/>
    </location>
</feature>
<feature type="region of interest" description="Disordered" evidence="1">
    <location>
        <begin position="184"/>
        <end position="250"/>
    </location>
</feature>
<feature type="compositionally biased region" description="Basic and acidic residues" evidence="1">
    <location>
        <begin position="287"/>
        <end position="299"/>
    </location>
</feature>
<reference evidence="3" key="2">
    <citation type="submission" date="2015-01" db="EMBL/GenBank/DDBJ databases">
        <title>Evolutionary Origins and Diversification of the Mycorrhizal Mutualists.</title>
        <authorList>
            <consortium name="DOE Joint Genome Institute"/>
            <consortium name="Mycorrhizal Genomics Consortium"/>
            <person name="Kohler A."/>
            <person name="Kuo A."/>
            <person name="Nagy L.G."/>
            <person name="Floudas D."/>
            <person name="Copeland A."/>
            <person name="Barry K.W."/>
            <person name="Cichocki N."/>
            <person name="Veneault-Fourrey C."/>
            <person name="LaButti K."/>
            <person name="Lindquist E.A."/>
            <person name="Lipzen A."/>
            <person name="Lundell T."/>
            <person name="Morin E."/>
            <person name="Murat C."/>
            <person name="Riley R."/>
            <person name="Ohm R."/>
            <person name="Sun H."/>
            <person name="Tunlid A."/>
            <person name="Henrissat B."/>
            <person name="Grigoriev I.V."/>
            <person name="Hibbett D.S."/>
            <person name="Martin F."/>
        </authorList>
    </citation>
    <scope>NUCLEOTIDE SEQUENCE [LARGE SCALE GENOMIC DNA]</scope>
    <source>
        <strain evidence="3">MUT 4182</strain>
    </source>
</reference>
<name>A0A0C3QV91_9AGAM</name>
<dbReference type="Proteomes" id="UP000054248">
    <property type="component" value="Unassembled WGS sequence"/>
</dbReference>
<feature type="compositionally biased region" description="Acidic residues" evidence="1">
    <location>
        <begin position="218"/>
        <end position="244"/>
    </location>
</feature>
<proteinExistence type="predicted"/>
<keyword evidence="3" id="KW-1185">Reference proteome</keyword>
<dbReference type="AlphaFoldDB" id="A0A0C3QV91"/>
<dbReference type="OrthoDB" id="3222714at2759"/>
<evidence type="ECO:0000313" key="3">
    <source>
        <dbReference type="Proteomes" id="UP000054248"/>
    </source>
</evidence>
<dbReference type="HOGENOM" id="CLU_633388_0_0_1"/>
<sequence length="433" mass="47767">MGGLFLQKQVKISRHLKPVYVPFWVEPRLITRKFVLPHVFYEDPIRGTLLLARRNKNEAYPLDRKDSPSLDPSRCTGVWFRPSKKIARQLKAVETDMVGVCERIRAGAEVADDMPLAGYLRQQVWDHFLYALATPTRTFGSFEKPFPLLSISEPHMQNALANKALGRSYKTGALFCQGMVAPVQSSSGSGNSQSSTKSAKVSKRPSREGRSVFRIMSSDEEEDAEGQNDSDSSEDDASSSDSEEPGSTRDQVLWNFGKVAAASESARGRHGSYSSTSESLKRLRELRAANEKRSGRSTEADEAATQADIHNPQPLDEDDAIGQRSLTCLPVPTTRNGSIPKHQEQILISREMAEAMHLDEEDIDGVELTGIEADDGFSSIQGGLLRGLNGILPRSSDPGVENLFGDHDSSEEEFFGSITAADDDLSDWMPNWT</sequence>
<protein>
    <submittedName>
        <fullName evidence="2">Uncharacterized protein</fullName>
    </submittedName>
</protein>
<feature type="region of interest" description="Disordered" evidence="1">
    <location>
        <begin position="287"/>
        <end position="318"/>
    </location>
</feature>
<evidence type="ECO:0000313" key="2">
    <source>
        <dbReference type="EMBL" id="KIO32524.1"/>
    </source>
</evidence>
<evidence type="ECO:0000256" key="1">
    <source>
        <dbReference type="SAM" id="MobiDB-lite"/>
    </source>
</evidence>